<dbReference type="PANTHER" id="PTHR48083:SF28">
    <property type="entry name" value="ACYL-COA DEHYDROGENASE FAMILY PROTEIN (AFU_ORTHOLOGUE AFUA_6G10880)-RELATED"/>
    <property type="match status" value="1"/>
</dbReference>
<dbReference type="GO" id="GO:0003995">
    <property type="term" value="F:acyl-CoA dehydrogenase activity"/>
    <property type="evidence" value="ECO:0007669"/>
    <property type="project" value="TreeGrafter"/>
</dbReference>
<dbReference type="Gene3D" id="1.20.140.10">
    <property type="entry name" value="Butyryl-CoA Dehydrogenase, subunit A, domain 3"/>
    <property type="match status" value="1"/>
</dbReference>
<protein>
    <recommendedName>
        <fullName evidence="3">Acyl-CoA dehydrogenase/oxidase C-terminal domain-containing protein</fullName>
    </recommendedName>
</protein>
<reference evidence="4 5" key="1">
    <citation type="submission" date="2019-06" db="EMBL/GenBank/DDBJ databases">
        <title>Wine fermentation using esterase from Monascus purpureus.</title>
        <authorList>
            <person name="Geng C."/>
            <person name="Zhang Y."/>
        </authorList>
    </citation>
    <scope>NUCLEOTIDE SEQUENCE [LARGE SCALE GENOMIC DNA]</scope>
    <source>
        <strain evidence="4">HQ1</strain>
    </source>
</reference>
<dbReference type="AlphaFoldDB" id="A0A507R3U7"/>
<keyword evidence="1" id="KW-0285">Flavoprotein</keyword>
<dbReference type="InterPro" id="IPR009075">
    <property type="entry name" value="AcylCo_DH/oxidase_C"/>
</dbReference>
<dbReference type="SUPFAM" id="SSF47203">
    <property type="entry name" value="Acyl-CoA dehydrogenase C-terminal domain-like"/>
    <property type="match status" value="1"/>
</dbReference>
<dbReference type="GO" id="GO:0005737">
    <property type="term" value="C:cytoplasm"/>
    <property type="evidence" value="ECO:0007669"/>
    <property type="project" value="TreeGrafter"/>
</dbReference>
<feature type="domain" description="Acyl-CoA dehydrogenase/oxidase C-terminal" evidence="3">
    <location>
        <begin position="4"/>
        <end position="127"/>
    </location>
</feature>
<name>A0A507R3U7_MONPU</name>
<sequence length="159" mass="17873">MNRSARTCLTTAFNYAQDRVTFGKLLMSNQIIRHKFATMARYIKSHWAWIEQIDYHVKVRGWTDDVASHIALAKVQGGHMLELACREVQQFLGEPDISVGELAVMWNSSVAIYGVMVVGGGSEEIITDLAINQEERLTKRLRELAKKAKAQAAQPNAKL</sequence>
<evidence type="ECO:0000256" key="1">
    <source>
        <dbReference type="ARBA" id="ARBA00022630"/>
    </source>
</evidence>
<evidence type="ECO:0000313" key="5">
    <source>
        <dbReference type="Proteomes" id="UP000319663"/>
    </source>
</evidence>
<dbReference type="EMBL" id="VIFY01000022">
    <property type="protein sequence ID" value="TQB75244.1"/>
    <property type="molecule type" value="Genomic_DNA"/>
</dbReference>
<dbReference type="PANTHER" id="PTHR48083">
    <property type="entry name" value="MEDIUM-CHAIN SPECIFIC ACYL-COA DEHYDROGENASE, MITOCHONDRIAL-RELATED"/>
    <property type="match status" value="1"/>
</dbReference>
<dbReference type="Pfam" id="PF00441">
    <property type="entry name" value="Acyl-CoA_dh_1"/>
    <property type="match status" value="1"/>
</dbReference>
<proteinExistence type="predicted"/>
<evidence type="ECO:0000313" key="4">
    <source>
        <dbReference type="EMBL" id="TQB75244.1"/>
    </source>
</evidence>
<evidence type="ECO:0000259" key="3">
    <source>
        <dbReference type="Pfam" id="PF00441"/>
    </source>
</evidence>
<dbReference type="GO" id="GO:0033539">
    <property type="term" value="P:fatty acid beta-oxidation using acyl-CoA dehydrogenase"/>
    <property type="evidence" value="ECO:0007669"/>
    <property type="project" value="TreeGrafter"/>
</dbReference>
<gene>
    <name evidence="4" type="ORF">MPDQ_003497</name>
</gene>
<dbReference type="InterPro" id="IPR036250">
    <property type="entry name" value="AcylCo_DH-like_C"/>
</dbReference>
<organism evidence="4 5">
    <name type="scientific">Monascus purpureus</name>
    <name type="common">Red mold</name>
    <name type="synonym">Monascus anka</name>
    <dbReference type="NCBI Taxonomy" id="5098"/>
    <lineage>
        <taxon>Eukaryota</taxon>
        <taxon>Fungi</taxon>
        <taxon>Dikarya</taxon>
        <taxon>Ascomycota</taxon>
        <taxon>Pezizomycotina</taxon>
        <taxon>Eurotiomycetes</taxon>
        <taxon>Eurotiomycetidae</taxon>
        <taxon>Eurotiales</taxon>
        <taxon>Aspergillaceae</taxon>
        <taxon>Monascus</taxon>
    </lineage>
</organism>
<accession>A0A507R3U7</accession>
<comment type="caution">
    <text evidence="4">The sequence shown here is derived from an EMBL/GenBank/DDBJ whole genome shotgun (WGS) entry which is preliminary data.</text>
</comment>
<dbReference type="Proteomes" id="UP000319663">
    <property type="component" value="Unassembled WGS sequence"/>
</dbReference>
<dbReference type="STRING" id="5098.A0A507R3U7"/>
<dbReference type="InterPro" id="IPR050741">
    <property type="entry name" value="Acyl-CoA_dehydrogenase"/>
</dbReference>
<keyword evidence="5" id="KW-1185">Reference proteome</keyword>
<keyword evidence="2" id="KW-0560">Oxidoreductase</keyword>
<evidence type="ECO:0000256" key="2">
    <source>
        <dbReference type="ARBA" id="ARBA00023002"/>
    </source>
</evidence>